<evidence type="ECO:0000256" key="4">
    <source>
        <dbReference type="ARBA" id="ARBA00022723"/>
    </source>
</evidence>
<evidence type="ECO:0000256" key="1">
    <source>
        <dbReference type="ARBA" id="ARBA00002904"/>
    </source>
</evidence>
<dbReference type="SMART" id="SM01057">
    <property type="entry name" value="Carb_anhydrase"/>
    <property type="match status" value="1"/>
</dbReference>
<dbReference type="InterPro" id="IPR023561">
    <property type="entry name" value="Carbonic_anhydrase_a-class"/>
</dbReference>
<dbReference type="Pfam" id="PF00194">
    <property type="entry name" value="Carb_anhydrase"/>
    <property type="match status" value="1"/>
</dbReference>
<keyword evidence="4 8" id="KW-0479">Metal-binding</keyword>
<feature type="chain" id="PRO_5025074152" description="Carbonic anhydrase" evidence="8">
    <location>
        <begin position="20"/>
        <end position="332"/>
    </location>
</feature>
<comment type="similarity">
    <text evidence="2 8">Belongs to the alpha-carbonic anhydrase family.</text>
</comment>
<dbReference type="InterPro" id="IPR018338">
    <property type="entry name" value="Carbonic_anhydrase_a-class_CS"/>
</dbReference>
<organism evidence="10 11">
    <name type="scientific">Folsomia candida</name>
    <name type="common">Springtail</name>
    <dbReference type="NCBI Taxonomy" id="158441"/>
    <lineage>
        <taxon>Eukaryota</taxon>
        <taxon>Metazoa</taxon>
        <taxon>Ecdysozoa</taxon>
        <taxon>Arthropoda</taxon>
        <taxon>Hexapoda</taxon>
        <taxon>Collembola</taxon>
        <taxon>Entomobryomorpha</taxon>
        <taxon>Isotomoidea</taxon>
        <taxon>Isotomidae</taxon>
        <taxon>Proisotominae</taxon>
        <taxon>Folsomia</taxon>
    </lineage>
</organism>
<comment type="caution">
    <text evidence="10">The sequence shown here is derived from an EMBL/GenBank/DDBJ whole genome shotgun (WGS) entry which is preliminary data.</text>
</comment>
<dbReference type="GO" id="GO:0008270">
    <property type="term" value="F:zinc ion binding"/>
    <property type="evidence" value="ECO:0007669"/>
    <property type="project" value="UniProtKB-UniRule"/>
</dbReference>
<dbReference type="SUPFAM" id="SSF51069">
    <property type="entry name" value="Carbonic anhydrase"/>
    <property type="match status" value="1"/>
</dbReference>
<dbReference type="PROSITE" id="PS00162">
    <property type="entry name" value="ALPHA_CA_1"/>
    <property type="match status" value="1"/>
</dbReference>
<evidence type="ECO:0000313" key="11">
    <source>
        <dbReference type="Proteomes" id="UP000198287"/>
    </source>
</evidence>
<dbReference type="OrthoDB" id="429145at2759"/>
<comment type="function">
    <text evidence="1 8">Reversible hydration of carbon dioxide.</text>
</comment>
<comment type="catalytic activity">
    <reaction evidence="7 8">
        <text>hydrogencarbonate + H(+) = CO2 + H2O</text>
        <dbReference type="Rhea" id="RHEA:10748"/>
        <dbReference type="ChEBI" id="CHEBI:15377"/>
        <dbReference type="ChEBI" id="CHEBI:15378"/>
        <dbReference type="ChEBI" id="CHEBI:16526"/>
        <dbReference type="ChEBI" id="CHEBI:17544"/>
        <dbReference type="EC" id="4.2.1.1"/>
    </reaction>
</comment>
<dbReference type="PROSITE" id="PS51144">
    <property type="entry name" value="ALPHA_CA_2"/>
    <property type="match status" value="1"/>
</dbReference>
<dbReference type="PANTHER" id="PTHR18952:SF265">
    <property type="entry name" value="CARBONIC ANHYDRASE"/>
    <property type="match status" value="1"/>
</dbReference>
<evidence type="ECO:0000256" key="3">
    <source>
        <dbReference type="ARBA" id="ARBA00012925"/>
    </source>
</evidence>
<dbReference type="OMA" id="WGSSIWT"/>
<evidence type="ECO:0000256" key="2">
    <source>
        <dbReference type="ARBA" id="ARBA00010718"/>
    </source>
</evidence>
<gene>
    <name evidence="10" type="ORF">Fcan01_00643</name>
</gene>
<evidence type="ECO:0000259" key="9">
    <source>
        <dbReference type="PROSITE" id="PS51144"/>
    </source>
</evidence>
<reference evidence="10 11" key="1">
    <citation type="submission" date="2015-12" db="EMBL/GenBank/DDBJ databases">
        <title>The genome of Folsomia candida.</title>
        <authorList>
            <person name="Faddeeva A."/>
            <person name="Derks M.F."/>
            <person name="Anvar Y."/>
            <person name="Smit S."/>
            <person name="Van Straalen N."/>
            <person name="Roelofs D."/>
        </authorList>
    </citation>
    <scope>NUCLEOTIDE SEQUENCE [LARGE SCALE GENOMIC DNA]</scope>
    <source>
        <strain evidence="10 11">VU population</strain>
        <tissue evidence="10">Whole body</tissue>
    </source>
</reference>
<accession>A0A226F256</accession>
<evidence type="ECO:0000256" key="7">
    <source>
        <dbReference type="ARBA" id="ARBA00048348"/>
    </source>
</evidence>
<feature type="domain" description="Alpha-carbonic anhydrase" evidence="9">
    <location>
        <begin position="24"/>
        <end position="286"/>
    </location>
</feature>
<evidence type="ECO:0000313" key="10">
    <source>
        <dbReference type="EMBL" id="OXA63281.1"/>
    </source>
</evidence>
<dbReference type="CDD" id="cd00326">
    <property type="entry name" value="alpha_CA"/>
    <property type="match status" value="1"/>
</dbReference>
<sequence length="332" mass="37660">MSVLLYYVIFVIFLKFCLFKESNSQFCYTDPTCGPATWPGVCTTGGMQSPINFDGMDTTVAFLPSNFRHVWENLPIAKNFLILNAGHTVEVLFPPGQEPKLKGSAIGLPGEYTFAQLHFHWGTSDTGGSEHTLFGKQYALEMHMVHYATPYGSYAAASVAPNDPNAVAILAIFFEISPVNNVALIPITKAIPLVRRFNRSQEIDVTGFLNLKNLLPAHLNFYRYEGSLTSPDCHENRVWTVFKQPVKISKQQMKQFRTVFDDRGEIIVENHRPLQARNGRPITFYFVTESLFDKILKFFTAYLSAWKEILLFPFQFLGNPTLFTLSFGRKLE</sequence>
<proteinExistence type="inferred from homology"/>
<dbReference type="EMBL" id="LNIX01000001">
    <property type="protein sequence ID" value="OXA63281.1"/>
    <property type="molecule type" value="Genomic_DNA"/>
</dbReference>
<keyword evidence="5 8" id="KW-0862">Zinc</keyword>
<keyword evidence="11" id="KW-1185">Reference proteome</keyword>
<dbReference type="Gene3D" id="3.10.200.10">
    <property type="entry name" value="Alpha carbonic anhydrase"/>
    <property type="match status" value="1"/>
</dbReference>
<dbReference type="EC" id="4.2.1.1" evidence="3 8"/>
<dbReference type="Proteomes" id="UP000198287">
    <property type="component" value="Unassembled WGS sequence"/>
</dbReference>
<dbReference type="GO" id="GO:0005886">
    <property type="term" value="C:plasma membrane"/>
    <property type="evidence" value="ECO:0007669"/>
    <property type="project" value="TreeGrafter"/>
</dbReference>
<dbReference type="PANTHER" id="PTHR18952">
    <property type="entry name" value="CARBONIC ANHYDRASE"/>
    <property type="match status" value="1"/>
</dbReference>
<dbReference type="InterPro" id="IPR001148">
    <property type="entry name" value="CA_dom"/>
</dbReference>
<dbReference type="STRING" id="158441.A0A226F256"/>
<comment type="cofactor">
    <cofactor evidence="8">
        <name>Zn(2+)</name>
        <dbReference type="ChEBI" id="CHEBI:29105"/>
    </cofactor>
</comment>
<evidence type="ECO:0000256" key="8">
    <source>
        <dbReference type="RuleBase" id="RU367011"/>
    </source>
</evidence>
<dbReference type="GO" id="GO:0004089">
    <property type="term" value="F:carbonate dehydratase activity"/>
    <property type="evidence" value="ECO:0007669"/>
    <property type="project" value="UniProtKB-UniRule"/>
</dbReference>
<name>A0A226F256_FOLCA</name>
<keyword evidence="6 8" id="KW-0456">Lyase</keyword>
<dbReference type="AlphaFoldDB" id="A0A226F256"/>
<evidence type="ECO:0000256" key="6">
    <source>
        <dbReference type="ARBA" id="ARBA00023239"/>
    </source>
</evidence>
<dbReference type="InterPro" id="IPR036398">
    <property type="entry name" value="CA_dom_sf"/>
</dbReference>
<evidence type="ECO:0000256" key="5">
    <source>
        <dbReference type="ARBA" id="ARBA00022833"/>
    </source>
</evidence>
<keyword evidence="8" id="KW-0732">Signal</keyword>
<feature type="signal peptide" evidence="8">
    <location>
        <begin position="1"/>
        <end position="19"/>
    </location>
</feature>
<protein>
    <recommendedName>
        <fullName evidence="3 8">Carbonic anhydrase</fullName>
        <ecNumber evidence="3 8">4.2.1.1</ecNumber>
    </recommendedName>
</protein>